<protein>
    <submittedName>
        <fullName evidence="2">Uncharacterized protein</fullName>
    </submittedName>
</protein>
<name>A0A2H3AWT2_9AGAR</name>
<evidence type="ECO:0000256" key="1">
    <source>
        <dbReference type="SAM" id="MobiDB-lite"/>
    </source>
</evidence>
<feature type="region of interest" description="Disordered" evidence="1">
    <location>
        <begin position="1"/>
        <end position="27"/>
    </location>
</feature>
<dbReference type="AlphaFoldDB" id="A0A2H3AWT2"/>
<dbReference type="STRING" id="1076256.A0A2H3AWT2"/>
<dbReference type="Proteomes" id="UP000218334">
    <property type="component" value="Unassembled WGS sequence"/>
</dbReference>
<sequence length="75" mass="8396">MEDMNSKDGPWNKELNSAPSVGMHDVPKESLLEHLGFGKKSDAQDKLDERLAQHTRFVYKLQESDTASSSSDDES</sequence>
<proteinExistence type="predicted"/>
<evidence type="ECO:0000313" key="3">
    <source>
        <dbReference type="Proteomes" id="UP000218334"/>
    </source>
</evidence>
<accession>A0A2H3AWT2</accession>
<reference evidence="3" key="1">
    <citation type="journal article" date="2017" name="Nat. Ecol. Evol.">
        <title>Genome expansion and lineage-specific genetic innovations in the forest pathogenic fungi Armillaria.</title>
        <authorList>
            <person name="Sipos G."/>
            <person name="Prasanna A.N."/>
            <person name="Walter M.C."/>
            <person name="O'Connor E."/>
            <person name="Balint B."/>
            <person name="Krizsan K."/>
            <person name="Kiss B."/>
            <person name="Hess J."/>
            <person name="Varga T."/>
            <person name="Slot J."/>
            <person name="Riley R."/>
            <person name="Boka B."/>
            <person name="Rigling D."/>
            <person name="Barry K."/>
            <person name="Lee J."/>
            <person name="Mihaltcheva S."/>
            <person name="LaButti K."/>
            <person name="Lipzen A."/>
            <person name="Waldron R."/>
            <person name="Moloney N.M."/>
            <person name="Sperisen C."/>
            <person name="Kredics L."/>
            <person name="Vagvoelgyi C."/>
            <person name="Patrignani A."/>
            <person name="Fitzpatrick D."/>
            <person name="Nagy I."/>
            <person name="Doyle S."/>
            <person name="Anderson J.B."/>
            <person name="Grigoriev I.V."/>
            <person name="Gueldener U."/>
            <person name="Muensterkoetter M."/>
            <person name="Nagy L.G."/>
        </authorList>
    </citation>
    <scope>NUCLEOTIDE SEQUENCE [LARGE SCALE GENOMIC DNA]</scope>
    <source>
        <strain evidence="3">28-4</strain>
    </source>
</reference>
<dbReference type="EMBL" id="KZ293460">
    <property type="protein sequence ID" value="PBK63161.1"/>
    <property type="molecule type" value="Genomic_DNA"/>
</dbReference>
<organism evidence="2 3">
    <name type="scientific">Armillaria solidipes</name>
    <dbReference type="NCBI Taxonomy" id="1076256"/>
    <lineage>
        <taxon>Eukaryota</taxon>
        <taxon>Fungi</taxon>
        <taxon>Dikarya</taxon>
        <taxon>Basidiomycota</taxon>
        <taxon>Agaricomycotina</taxon>
        <taxon>Agaricomycetes</taxon>
        <taxon>Agaricomycetidae</taxon>
        <taxon>Agaricales</taxon>
        <taxon>Marasmiineae</taxon>
        <taxon>Physalacriaceae</taxon>
        <taxon>Armillaria</taxon>
    </lineage>
</organism>
<gene>
    <name evidence="2" type="ORF">ARMSODRAFT_1024193</name>
</gene>
<keyword evidence="3" id="KW-1185">Reference proteome</keyword>
<evidence type="ECO:0000313" key="2">
    <source>
        <dbReference type="EMBL" id="PBK63161.1"/>
    </source>
</evidence>